<sequence length="117" mass="12917">MPKASQPCTKVWPFLHTFVWAQPKSTLLERSCILATHLGRLCTNSPYITQSHLQMTFLTGQAWYLSANFPGADLLVAVWQGPGRSMTALLVQVKCKEEPSTATKRTQVEARAALISG</sequence>
<proteinExistence type="predicted"/>
<dbReference type="HOGENOM" id="CLU_2085086_0_0_1"/>
<reference evidence="1 2" key="1">
    <citation type="journal article" date="2011" name="Proc. Natl. Acad. Sci. U.S.A.">
        <title>Genome and transcriptome analyses of the mountain pine beetle-fungal symbiont Grosmannia clavigera, a lodgepole pine pathogen.</title>
        <authorList>
            <person name="DiGuistini S."/>
            <person name="Wang Y."/>
            <person name="Liao N.Y."/>
            <person name="Taylor G."/>
            <person name="Tanguay P."/>
            <person name="Feau N."/>
            <person name="Henrissat B."/>
            <person name="Chan S.K."/>
            <person name="Hesse-Orce U."/>
            <person name="Alamouti S.M."/>
            <person name="Tsui C.K.M."/>
            <person name="Docking R.T."/>
            <person name="Levasseur A."/>
            <person name="Haridas S."/>
            <person name="Robertson G."/>
            <person name="Birol I."/>
            <person name="Holt R.A."/>
            <person name="Marra M.A."/>
            <person name="Hamelin R.C."/>
            <person name="Hirst M."/>
            <person name="Jones S.J.M."/>
            <person name="Bohlmann J."/>
            <person name="Breuil C."/>
        </authorList>
    </citation>
    <scope>NUCLEOTIDE SEQUENCE [LARGE SCALE GENOMIC DNA]</scope>
    <source>
        <strain evidence="2">kw1407 / UAMH 11150</strain>
    </source>
</reference>
<accession>F0XN31</accession>
<dbReference type="RefSeq" id="XP_014170310.1">
    <property type="nucleotide sequence ID" value="XM_014314835.1"/>
</dbReference>
<name>F0XN31_GROCL</name>
<evidence type="ECO:0000313" key="1">
    <source>
        <dbReference type="EMBL" id="EFX00828.1"/>
    </source>
</evidence>
<dbReference type="Proteomes" id="UP000007796">
    <property type="component" value="Unassembled WGS sequence"/>
</dbReference>
<dbReference type="AlphaFoldDB" id="F0XN31"/>
<protein>
    <submittedName>
        <fullName evidence="1">Uncharacterized protein</fullName>
    </submittedName>
</protein>
<organism evidence="2">
    <name type="scientific">Grosmannia clavigera (strain kw1407 / UAMH 11150)</name>
    <name type="common">Blue stain fungus</name>
    <name type="synonym">Graphiocladiella clavigera</name>
    <dbReference type="NCBI Taxonomy" id="655863"/>
    <lineage>
        <taxon>Eukaryota</taxon>
        <taxon>Fungi</taxon>
        <taxon>Dikarya</taxon>
        <taxon>Ascomycota</taxon>
        <taxon>Pezizomycotina</taxon>
        <taxon>Sordariomycetes</taxon>
        <taxon>Sordariomycetidae</taxon>
        <taxon>Ophiostomatales</taxon>
        <taxon>Ophiostomataceae</taxon>
        <taxon>Leptographium</taxon>
    </lineage>
</organism>
<evidence type="ECO:0000313" key="2">
    <source>
        <dbReference type="Proteomes" id="UP000007796"/>
    </source>
</evidence>
<dbReference type="EMBL" id="GL629795">
    <property type="protein sequence ID" value="EFX00828.1"/>
    <property type="molecule type" value="Genomic_DNA"/>
</dbReference>
<dbReference type="InParanoid" id="F0XN31"/>
<dbReference type="GeneID" id="25974839"/>
<keyword evidence="2" id="KW-1185">Reference proteome</keyword>
<gene>
    <name evidence="1" type="ORF">CMQ_1909</name>
</gene>